<dbReference type="PROSITE" id="PS51257">
    <property type="entry name" value="PROKAR_LIPOPROTEIN"/>
    <property type="match status" value="1"/>
</dbReference>
<feature type="signal peptide" evidence="2">
    <location>
        <begin position="1"/>
        <end position="25"/>
    </location>
</feature>
<name>A0A660CGE4_9PSEU</name>
<dbReference type="RefSeq" id="WP_030534484.1">
    <property type="nucleotide sequence ID" value="NZ_JOIJ01000035.1"/>
</dbReference>
<dbReference type="OrthoDB" id="366726at2"/>
<dbReference type="InterPro" id="IPR005948">
    <property type="entry name" value="ThiB-like"/>
</dbReference>
<proteinExistence type="predicted"/>
<evidence type="ECO:0000256" key="2">
    <source>
        <dbReference type="SAM" id="SignalP"/>
    </source>
</evidence>
<keyword evidence="1 2" id="KW-0732">Signal</keyword>
<evidence type="ECO:0000256" key="1">
    <source>
        <dbReference type="ARBA" id="ARBA00022729"/>
    </source>
</evidence>
<protein>
    <submittedName>
        <fullName evidence="3">Thiamine transport system substrate-binding protein</fullName>
    </submittedName>
</protein>
<organism evidence="3 4">
    <name type="scientific">Prauserella rugosa</name>
    <dbReference type="NCBI Taxonomy" id="43354"/>
    <lineage>
        <taxon>Bacteria</taxon>
        <taxon>Bacillati</taxon>
        <taxon>Actinomycetota</taxon>
        <taxon>Actinomycetes</taxon>
        <taxon>Pseudonocardiales</taxon>
        <taxon>Pseudonocardiaceae</taxon>
        <taxon>Prauserella</taxon>
    </lineage>
</organism>
<accession>A0A660CGE4</accession>
<dbReference type="GO" id="GO:0015888">
    <property type="term" value="P:thiamine transport"/>
    <property type="evidence" value="ECO:0007669"/>
    <property type="project" value="InterPro"/>
</dbReference>
<comment type="caution">
    <text evidence="3">The sequence shown here is derived from an EMBL/GenBank/DDBJ whole genome shotgun (WGS) entry which is preliminary data.</text>
</comment>
<dbReference type="PANTHER" id="PTHR30006">
    <property type="entry name" value="THIAMINE-BINDING PERIPLASMIC PROTEIN-RELATED"/>
    <property type="match status" value="1"/>
</dbReference>
<dbReference type="CDD" id="cd13545">
    <property type="entry name" value="PBP2_TbpA"/>
    <property type="match status" value="1"/>
</dbReference>
<dbReference type="GO" id="GO:0030288">
    <property type="term" value="C:outer membrane-bounded periplasmic space"/>
    <property type="evidence" value="ECO:0007669"/>
    <property type="project" value="TreeGrafter"/>
</dbReference>
<dbReference type="AlphaFoldDB" id="A0A660CGE4"/>
<evidence type="ECO:0000313" key="4">
    <source>
        <dbReference type="Proteomes" id="UP000317303"/>
    </source>
</evidence>
<dbReference type="GO" id="GO:0030976">
    <property type="term" value="F:thiamine pyrophosphate binding"/>
    <property type="evidence" value="ECO:0007669"/>
    <property type="project" value="TreeGrafter"/>
</dbReference>
<dbReference type="Proteomes" id="UP000317303">
    <property type="component" value="Unassembled WGS sequence"/>
</dbReference>
<dbReference type="EMBL" id="VLJV01000001">
    <property type="protein sequence ID" value="TWH20589.1"/>
    <property type="molecule type" value="Genomic_DNA"/>
</dbReference>
<keyword evidence="4" id="KW-1185">Reference proteome</keyword>
<dbReference type="SUPFAM" id="SSF53850">
    <property type="entry name" value="Periplasmic binding protein-like II"/>
    <property type="match status" value="1"/>
</dbReference>
<dbReference type="PANTHER" id="PTHR30006:SF2">
    <property type="entry name" value="ABC TRANSPORTER SUBSTRATE-BINDING PROTEIN"/>
    <property type="match status" value="1"/>
</dbReference>
<feature type="chain" id="PRO_5038798441" evidence="2">
    <location>
        <begin position="26"/>
        <end position="353"/>
    </location>
</feature>
<sequence>MLPRRLRTTIAVAVTGLLATGCTLAGGEDHADDAATTVTLATHDSFAVPREVLEAFEQRSGIRIEQLKQGDAGALANKLVLTKANPVADVAFGVDSTFASRTLREGVFERHTPDAAGQGPQRYALDGRGADRLTAVDVGDVCVNVDREWFASHDVPEPRTFADLTRPRYRDLLVTPSPATSSPGLAFLLATIADSGEDGWRDYWRDLKANGAEVVSGWTEAYTQEFSGSSGEGPRPIVVSYASSPAAEVGDDGSPRTRALLDTCYRQVEYAGVLAGTDKPRQARQVVDFLLSREFQRTVADNMYVYPTRSDVELPEAWQEAAPLPEDPAELPSNQVDRGREDWISQWRELYEG</sequence>
<dbReference type="NCBIfam" id="TIGR01254">
    <property type="entry name" value="sfuA"/>
    <property type="match status" value="1"/>
</dbReference>
<dbReference type="Gene3D" id="3.40.190.10">
    <property type="entry name" value="Periplasmic binding protein-like II"/>
    <property type="match status" value="2"/>
</dbReference>
<dbReference type="Pfam" id="PF13343">
    <property type="entry name" value="SBP_bac_6"/>
    <property type="match status" value="1"/>
</dbReference>
<gene>
    <name evidence="3" type="ORF">JD82_02435</name>
</gene>
<evidence type="ECO:0000313" key="3">
    <source>
        <dbReference type="EMBL" id="TWH20589.1"/>
    </source>
</evidence>
<dbReference type="GO" id="GO:0030975">
    <property type="term" value="F:thiamine binding"/>
    <property type="evidence" value="ECO:0007669"/>
    <property type="project" value="InterPro"/>
</dbReference>
<reference evidence="3 4" key="1">
    <citation type="submission" date="2019-07" db="EMBL/GenBank/DDBJ databases">
        <title>R&amp;d 2014.</title>
        <authorList>
            <person name="Klenk H.-P."/>
        </authorList>
    </citation>
    <scope>NUCLEOTIDE SEQUENCE [LARGE SCALE GENOMIC DNA]</scope>
    <source>
        <strain evidence="3 4">DSM 43194</strain>
    </source>
</reference>